<dbReference type="Gene3D" id="3.40.50.410">
    <property type="entry name" value="von Willebrand factor, type A domain"/>
    <property type="match status" value="1"/>
</dbReference>
<gene>
    <name evidence="4" type="ORF">E2C04_14180</name>
</gene>
<sequence length="528" mass="55671">MTTRNVLSRFAARVAGRRDEKGAYAILFSMVLVLLIALAAISVDIASQVSARQQLKDTLDAAAHAGAYALPEQQGDIQTIVGDMARANDINTSVTTDLWCVIASTGATKAPQYTQIPTTCNPHGTRPYVGTKCDEFVCFIPCDPSRTASTGGAVKCNTVRVADSKVVPYAFAPAIGYDEGNTGAVVSIACKGTCGNDVPNPLDILVMADRTPSMVDGDREQMKAAIESSLTVMNPELQYVALGTIHKSDPRRMNKLSTEVCTSAESGVQQQTSSSWPYSPLWNTDNTPKLETTNSPTSGSWIASPFSNGYLTGPSGTIVATDPLVKSVKCMPGAKSGNYGTHLASALKGGARYLLGNTPNNLSSLPARPGPAPKKVIIFETDGSPDEVLTNGYYRLSNSTDFGAGRNATYGQQGCNNLEKMADEVKAKDVLIITIGFGAAVSNTSTGRCISGNTSTSRLRDVLARVASKAPDGNPSTASDCSDPVKRTQENADGDYFFCAASGSELETIFRSAFGSLSKGIKLMKMPA</sequence>
<organism evidence="4 5">
    <name type="scientific">Nocardioides daphniae</name>
    <dbReference type="NCBI Taxonomy" id="402297"/>
    <lineage>
        <taxon>Bacteria</taxon>
        <taxon>Bacillati</taxon>
        <taxon>Actinomycetota</taxon>
        <taxon>Actinomycetes</taxon>
        <taxon>Propionibacteriales</taxon>
        <taxon>Nocardioidaceae</taxon>
        <taxon>Nocardioides</taxon>
    </lineage>
</organism>
<dbReference type="EMBL" id="CP038462">
    <property type="protein sequence ID" value="QCC78046.1"/>
    <property type="molecule type" value="Genomic_DNA"/>
</dbReference>
<proteinExistence type="predicted"/>
<accession>A0A4P7UDA1</accession>
<dbReference type="PROSITE" id="PS50234">
    <property type="entry name" value="VWFA"/>
    <property type="match status" value="1"/>
</dbReference>
<dbReference type="Pfam" id="PF13400">
    <property type="entry name" value="Tad"/>
    <property type="match status" value="1"/>
</dbReference>
<evidence type="ECO:0000313" key="4">
    <source>
        <dbReference type="EMBL" id="QCC78046.1"/>
    </source>
</evidence>
<dbReference type="OrthoDB" id="4904988at2"/>
<dbReference type="SUPFAM" id="SSF53300">
    <property type="entry name" value="vWA-like"/>
    <property type="match status" value="1"/>
</dbReference>
<dbReference type="InterPro" id="IPR002035">
    <property type="entry name" value="VWF_A"/>
</dbReference>
<dbReference type="Proteomes" id="UP000297025">
    <property type="component" value="Chromosome"/>
</dbReference>
<dbReference type="KEGG" id="ndp:E2C04_14180"/>
<feature type="transmembrane region" description="Helical" evidence="2">
    <location>
        <begin position="21"/>
        <end position="43"/>
    </location>
</feature>
<evidence type="ECO:0000259" key="3">
    <source>
        <dbReference type="PROSITE" id="PS50234"/>
    </source>
</evidence>
<protein>
    <recommendedName>
        <fullName evidence="3">VWFA domain-containing protein</fullName>
    </recommendedName>
</protein>
<feature type="domain" description="VWFA" evidence="3">
    <location>
        <begin position="203"/>
        <end position="513"/>
    </location>
</feature>
<evidence type="ECO:0000313" key="5">
    <source>
        <dbReference type="Proteomes" id="UP000297025"/>
    </source>
</evidence>
<dbReference type="RefSeq" id="WP_135833084.1">
    <property type="nucleotide sequence ID" value="NZ_BMCK01000003.1"/>
</dbReference>
<dbReference type="AlphaFoldDB" id="A0A4P7UDA1"/>
<keyword evidence="2" id="KW-0472">Membrane</keyword>
<evidence type="ECO:0000256" key="2">
    <source>
        <dbReference type="SAM" id="Phobius"/>
    </source>
</evidence>
<reference evidence="4 5" key="1">
    <citation type="journal article" date="2008" name="Int. J. Syst. Evol. Microbiol.">
        <title>Nocardioides daphniae sp. nov., isolated from Daphnia cucullata (Crustacea: Cladocera).</title>
        <authorList>
            <person name="Toth E.M."/>
            <person name="Keki Z."/>
            <person name="Homonnay Z.G."/>
            <person name="Borsodi A.K."/>
            <person name="Marialigeti K."/>
            <person name="Schumann P."/>
        </authorList>
    </citation>
    <scope>NUCLEOTIDE SEQUENCE [LARGE SCALE GENOMIC DNA]</scope>
    <source>
        <strain evidence="4 5">JCM 16608</strain>
    </source>
</reference>
<keyword evidence="2" id="KW-1133">Transmembrane helix</keyword>
<dbReference type="InterPro" id="IPR036465">
    <property type="entry name" value="vWFA_dom_sf"/>
</dbReference>
<feature type="region of interest" description="Disordered" evidence="1">
    <location>
        <begin position="264"/>
        <end position="297"/>
    </location>
</feature>
<name>A0A4P7UDA1_9ACTN</name>
<dbReference type="InterPro" id="IPR028087">
    <property type="entry name" value="Tad_N"/>
</dbReference>
<keyword evidence="2" id="KW-0812">Transmembrane</keyword>
<evidence type="ECO:0000256" key="1">
    <source>
        <dbReference type="SAM" id="MobiDB-lite"/>
    </source>
</evidence>